<name>A0A6M3XY67_9ZZZZ</name>
<reference evidence="1" key="1">
    <citation type="submission" date="2020-03" db="EMBL/GenBank/DDBJ databases">
        <title>The deep terrestrial virosphere.</title>
        <authorList>
            <person name="Holmfeldt K."/>
            <person name="Nilsson E."/>
            <person name="Simone D."/>
            <person name="Lopez-Fernandez M."/>
            <person name="Wu X."/>
            <person name="de Brujin I."/>
            <person name="Lundin D."/>
            <person name="Andersson A."/>
            <person name="Bertilsson S."/>
            <person name="Dopson M."/>
        </authorList>
    </citation>
    <scope>NUCLEOTIDE SEQUENCE</scope>
    <source>
        <strain evidence="1">TM448B03676</strain>
    </source>
</reference>
<accession>A0A6M3XY67</accession>
<protein>
    <submittedName>
        <fullName evidence="1">Uncharacterized protein</fullName>
    </submittedName>
</protein>
<dbReference type="AlphaFoldDB" id="A0A6M3XY67"/>
<proteinExistence type="predicted"/>
<gene>
    <name evidence="1" type="ORF">TM448B03676_0004</name>
</gene>
<sequence length="55" mass="6236">MRQFINVKITGIEEVLCPLGMLEIQECKGCGRTVLSAYEDPIWCMACETKRDKKG</sequence>
<evidence type="ECO:0000313" key="1">
    <source>
        <dbReference type="EMBL" id="QJI02802.1"/>
    </source>
</evidence>
<dbReference type="EMBL" id="MT145032">
    <property type="protein sequence ID" value="QJI02802.1"/>
    <property type="molecule type" value="Genomic_DNA"/>
</dbReference>
<organism evidence="1">
    <name type="scientific">viral metagenome</name>
    <dbReference type="NCBI Taxonomy" id="1070528"/>
    <lineage>
        <taxon>unclassified sequences</taxon>
        <taxon>metagenomes</taxon>
        <taxon>organismal metagenomes</taxon>
    </lineage>
</organism>